<dbReference type="RefSeq" id="WP_169299809.1">
    <property type="nucleotide sequence ID" value="NZ_JABBNI010000063.1"/>
</dbReference>
<sequence>MDKDLVRGITFELDEEKRLGNMRIDWAGSKGNLCNQWNPTKLLMELKTGWKIDLKKLQQELNYLQFELLSSFERVRKYCKGTGYEMEQIFTISLDYYNYSVKLIPVKDAYSYIYAYLK</sequence>
<protein>
    <submittedName>
        <fullName evidence="1">Uncharacterized protein</fullName>
    </submittedName>
</protein>
<gene>
    <name evidence="1" type="ORF">HBE96_21835</name>
</gene>
<comment type="caution">
    <text evidence="1">The sequence shown here is derived from an EMBL/GenBank/DDBJ whole genome shotgun (WGS) entry which is preliminary data.</text>
</comment>
<dbReference type="Proteomes" id="UP000537131">
    <property type="component" value="Unassembled WGS sequence"/>
</dbReference>
<keyword evidence="2" id="KW-1185">Reference proteome</keyword>
<dbReference type="AlphaFoldDB" id="A0A7Y0EKL9"/>
<evidence type="ECO:0000313" key="1">
    <source>
        <dbReference type="EMBL" id="NMM65228.1"/>
    </source>
</evidence>
<organism evidence="1 2">
    <name type="scientific">Clostridium muellerianum</name>
    <dbReference type="NCBI Taxonomy" id="2716538"/>
    <lineage>
        <taxon>Bacteria</taxon>
        <taxon>Bacillati</taxon>
        <taxon>Bacillota</taxon>
        <taxon>Clostridia</taxon>
        <taxon>Eubacteriales</taxon>
        <taxon>Clostridiaceae</taxon>
        <taxon>Clostridium</taxon>
    </lineage>
</organism>
<accession>A0A7Y0EKL9</accession>
<proteinExistence type="predicted"/>
<dbReference type="EMBL" id="JABBNI010000063">
    <property type="protein sequence ID" value="NMM65228.1"/>
    <property type="molecule type" value="Genomic_DNA"/>
</dbReference>
<evidence type="ECO:0000313" key="2">
    <source>
        <dbReference type="Proteomes" id="UP000537131"/>
    </source>
</evidence>
<reference evidence="1 2" key="1">
    <citation type="submission" date="2020-06" db="EMBL/GenBank/DDBJ databases">
        <title>Complete Genome Sequence of Clostridium muelleri sp. nov. P21T, an Acid-Alcohol Producing Acetogen Isolated from Old Hay.</title>
        <authorList>
            <person name="Duncan K.E."/>
            <person name="Tanner R.S."/>
        </authorList>
    </citation>
    <scope>NUCLEOTIDE SEQUENCE [LARGE SCALE GENOMIC DNA]</scope>
    <source>
        <strain evidence="1 2">P21</strain>
    </source>
</reference>
<name>A0A7Y0EKL9_9CLOT</name>